<dbReference type="HOGENOM" id="CLU_3181449_0_0_5"/>
<dbReference type="Proteomes" id="UP000010077">
    <property type="component" value="Chromosome"/>
</dbReference>
<dbReference type="EMBL" id="CP003539">
    <property type="protein sequence ID" value="AFX99334.1"/>
    <property type="molecule type" value="Genomic_DNA"/>
</dbReference>
<keyword evidence="2" id="KW-1185">Reference proteome</keyword>
<proteinExistence type="predicted"/>
<organism evidence="1 2">
    <name type="scientific">Candidatus Endolissoclinum faulkneri L2</name>
    <dbReference type="NCBI Taxonomy" id="1193729"/>
    <lineage>
        <taxon>Bacteria</taxon>
        <taxon>Pseudomonadati</taxon>
        <taxon>Pseudomonadota</taxon>
        <taxon>Alphaproteobacteria</taxon>
        <taxon>Rhodospirillales</taxon>
        <taxon>Rhodospirillaceae</taxon>
        <taxon>Candidatus Endolissoclinum</taxon>
    </lineage>
</organism>
<dbReference type="AlphaFoldDB" id="K7YS11"/>
<dbReference type="KEGG" id="thal:A1OE_1156"/>
<sequence>MLITRTYLIFHSGSFQNKILQLITCLINFKLVANRLFGTNFNKLPT</sequence>
<evidence type="ECO:0000313" key="1">
    <source>
        <dbReference type="EMBL" id="AFX99334.1"/>
    </source>
</evidence>
<accession>K7YS11</accession>
<evidence type="ECO:0000313" key="2">
    <source>
        <dbReference type="Proteomes" id="UP000010077"/>
    </source>
</evidence>
<gene>
    <name evidence="1" type="ORF">A1OE_1156</name>
</gene>
<reference evidence="1 2" key="1">
    <citation type="journal article" date="2012" name="Proc. Natl. Acad. Sci. U.S.A.">
        <title>Genome streamlining and chemical defense in a coral reef symbiosis.</title>
        <authorList>
            <person name="Kwan J.C."/>
            <person name="Donia M.S."/>
            <person name="Han A.W."/>
            <person name="Hirose E."/>
            <person name="Haygood M.G."/>
            <person name="Schmidt E.W."/>
        </authorList>
    </citation>
    <scope>NUCLEOTIDE SEQUENCE [LARGE SCALE GENOMIC DNA]</scope>
    <source>
        <strain evidence="1 2">L2</strain>
    </source>
</reference>
<protein>
    <submittedName>
        <fullName evidence="1">Uncharacterized protein</fullName>
    </submittedName>
</protein>
<name>K7YS11_9PROT</name>